<feature type="region of interest" description="Disordered" evidence="1">
    <location>
        <begin position="81"/>
        <end position="100"/>
    </location>
</feature>
<dbReference type="EMBL" id="JACGCM010002285">
    <property type="protein sequence ID" value="KAF6141835.1"/>
    <property type="molecule type" value="Genomic_DNA"/>
</dbReference>
<evidence type="ECO:0000313" key="2">
    <source>
        <dbReference type="EMBL" id="KAF6141835.1"/>
    </source>
</evidence>
<name>A0A7J7LGR9_9MAGN</name>
<accession>A0A7J7LGR9</accession>
<dbReference type="PANTHER" id="PTHR37173:SF1">
    <property type="entry name" value="PROLINE-RICH FAMILY PROTEIN"/>
    <property type="match status" value="1"/>
</dbReference>
<evidence type="ECO:0000313" key="3">
    <source>
        <dbReference type="Proteomes" id="UP000541444"/>
    </source>
</evidence>
<keyword evidence="3" id="KW-1185">Reference proteome</keyword>
<organism evidence="2 3">
    <name type="scientific">Kingdonia uniflora</name>
    <dbReference type="NCBI Taxonomy" id="39325"/>
    <lineage>
        <taxon>Eukaryota</taxon>
        <taxon>Viridiplantae</taxon>
        <taxon>Streptophyta</taxon>
        <taxon>Embryophyta</taxon>
        <taxon>Tracheophyta</taxon>
        <taxon>Spermatophyta</taxon>
        <taxon>Magnoliopsida</taxon>
        <taxon>Ranunculales</taxon>
        <taxon>Circaeasteraceae</taxon>
        <taxon>Kingdonia</taxon>
    </lineage>
</organism>
<reference evidence="2 3" key="1">
    <citation type="journal article" date="2020" name="IScience">
        <title>Genome Sequencing of the Endangered Kingdonia uniflora (Circaeasteraceae, Ranunculales) Reveals Potential Mechanisms of Evolutionary Specialization.</title>
        <authorList>
            <person name="Sun Y."/>
            <person name="Deng T."/>
            <person name="Zhang A."/>
            <person name="Moore M.J."/>
            <person name="Landis J.B."/>
            <person name="Lin N."/>
            <person name="Zhang H."/>
            <person name="Zhang X."/>
            <person name="Huang J."/>
            <person name="Zhang X."/>
            <person name="Sun H."/>
            <person name="Wang H."/>
        </authorList>
    </citation>
    <scope>NUCLEOTIDE SEQUENCE [LARGE SCALE GENOMIC DNA]</scope>
    <source>
        <strain evidence="2">TB1705</strain>
        <tissue evidence="2">Leaf</tissue>
    </source>
</reference>
<feature type="compositionally biased region" description="Low complexity" evidence="1">
    <location>
        <begin position="1"/>
        <end position="12"/>
    </location>
</feature>
<comment type="caution">
    <text evidence="2">The sequence shown here is derived from an EMBL/GenBank/DDBJ whole genome shotgun (WGS) entry which is preliminary data.</text>
</comment>
<feature type="compositionally biased region" description="Low complexity" evidence="1">
    <location>
        <begin position="45"/>
        <end position="72"/>
    </location>
</feature>
<dbReference type="Proteomes" id="UP000541444">
    <property type="component" value="Unassembled WGS sequence"/>
</dbReference>
<dbReference type="PANTHER" id="PTHR37173">
    <property type="entry name" value="HYDROXYPROLINE-RICH GLYCOPROTEIN FAMILY PROTEIN"/>
    <property type="match status" value="1"/>
</dbReference>
<feature type="region of interest" description="Disordered" evidence="1">
    <location>
        <begin position="1"/>
        <end position="72"/>
    </location>
</feature>
<evidence type="ECO:0000256" key="1">
    <source>
        <dbReference type="SAM" id="MobiDB-lite"/>
    </source>
</evidence>
<proteinExistence type="predicted"/>
<dbReference type="AlphaFoldDB" id="A0A7J7LGR9"/>
<dbReference type="OrthoDB" id="1735564at2759"/>
<sequence>MSISNNNSKPLNPQNPNPPLTNLQNPPPHLHHQSLRSPSIPPSRPQFNPQQQQHQQQQQQRLPQHFHPQQQQHPQNILYPLASSGRGFIPQNLRTKTPNNDHLVTIANPSGGGGGGGFHPPPRAVSVFSSYPGRTFGYPMPPLSESQAIQRPGGVMMRPQYMMGARQMPPSFTSGGQFKSESVLGVPKAAPFPAPAPDFNGYKGARDIIKDDTVTIHDRKIALSDDSSLYALCRSWVRNGLPQENQVKDMEAHLKMEIRQGDNGTFPKYWTMTNL</sequence>
<gene>
    <name evidence="2" type="ORF">GIB67_003206</name>
</gene>
<protein>
    <submittedName>
        <fullName evidence="2">Uncharacterized protein</fullName>
    </submittedName>
</protein>